<dbReference type="InterPro" id="IPR019986">
    <property type="entry name" value="YloV-like"/>
</dbReference>
<organism evidence="2 3">
    <name type="scientific">Candidatus Coproplasma stercoripullorum</name>
    <dbReference type="NCBI Taxonomy" id="2840751"/>
    <lineage>
        <taxon>Bacteria</taxon>
        <taxon>Bacillati</taxon>
        <taxon>Bacillota</taxon>
        <taxon>Clostridia</taxon>
        <taxon>Eubacteriales</taxon>
        <taxon>Candidatus Coproplasma</taxon>
    </lineage>
</organism>
<gene>
    <name evidence="2" type="ORF">IAB90_04805</name>
</gene>
<dbReference type="EMBL" id="DVHB01000081">
    <property type="protein sequence ID" value="HIR39686.1"/>
    <property type="molecule type" value="Genomic_DNA"/>
</dbReference>
<dbReference type="SMART" id="SM01120">
    <property type="entry name" value="Dak2"/>
    <property type="match status" value="1"/>
</dbReference>
<dbReference type="PANTHER" id="PTHR33434">
    <property type="entry name" value="DEGV DOMAIN-CONTAINING PROTEIN DR_1986-RELATED"/>
    <property type="match status" value="1"/>
</dbReference>
<dbReference type="AlphaFoldDB" id="A0A9D1AIA4"/>
<dbReference type="Pfam" id="PF13684">
    <property type="entry name" value="FakA-like_C"/>
    <property type="match status" value="1"/>
</dbReference>
<dbReference type="SUPFAM" id="SSF101473">
    <property type="entry name" value="DhaL-like"/>
    <property type="match status" value="1"/>
</dbReference>
<evidence type="ECO:0000313" key="2">
    <source>
        <dbReference type="EMBL" id="HIR39686.1"/>
    </source>
</evidence>
<comment type="caution">
    <text evidence="2">The sequence shown here is derived from an EMBL/GenBank/DDBJ whole genome shotgun (WGS) entry which is preliminary data.</text>
</comment>
<dbReference type="InterPro" id="IPR004007">
    <property type="entry name" value="DhaL_dom"/>
</dbReference>
<accession>A0A9D1AIA4</accession>
<dbReference type="SMART" id="SM01121">
    <property type="entry name" value="Dak1_2"/>
    <property type="match status" value="1"/>
</dbReference>
<dbReference type="Pfam" id="PF21645">
    <property type="entry name" value="FakA-like_M"/>
    <property type="match status" value="1"/>
</dbReference>
<feature type="domain" description="DhaL" evidence="1">
    <location>
        <begin position="9"/>
        <end position="200"/>
    </location>
</feature>
<dbReference type="PANTHER" id="PTHR33434:SF4">
    <property type="entry name" value="PHOSPHATASE PROTEIN"/>
    <property type="match status" value="1"/>
</dbReference>
<sequence>MIESAIGGAQFSALLDGGLANLRASADEINELNVFPIPDGDTGDNMVSTLSGGAKLAKDCAGGVGEVAEHAARGMLLGARGNSGVILSQMFSGIAGSLAGKSSADVSDFIEAFDCGVKQAYASLSDPVEGTMLTVMRLAAGYARENLPEGATVKDYFALYEEGASRALEDTPNLLPVLKEAGTVDSGGAGLLCIIRGFLSVLRGEFSGEARSEAAAAHSSSGPDISLFTEDSELTFGYCTEFLLRLMRKKTDIDNFSIDDFRQKVASLGNSVVAFRQGSMVKVHVHVMEPWQVLQLAQRYGEFLTVKIENMNIQHSEALQKTASSAHEFKRRASRKAYGIVAAAAGAGMCSAFRELGADIVIDCDKYGSPSVELFTNAIEAANADCVFVLPDDKNAVGAAEEAARLFPSSDVHVLPTHSFGEGYVALSALDCESGNGDEIYSNMNEEVCHSACGSVARAIRAATVGGVEVNENDYIGISNKKILASSPDKTEAAVRLAEVLGAGERDFIIVFCGADVTAEERVSLRGRVSREFPSAEYYEIDGGQKTYDFIIVLQ</sequence>
<dbReference type="PROSITE" id="PS51480">
    <property type="entry name" value="DHAL"/>
    <property type="match status" value="1"/>
</dbReference>
<reference evidence="2" key="2">
    <citation type="journal article" date="2021" name="PeerJ">
        <title>Extensive microbial diversity within the chicken gut microbiome revealed by metagenomics and culture.</title>
        <authorList>
            <person name="Gilroy R."/>
            <person name="Ravi A."/>
            <person name="Getino M."/>
            <person name="Pursley I."/>
            <person name="Horton D.L."/>
            <person name="Alikhan N.F."/>
            <person name="Baker D."/>
            <person name="Gharbi K."/>
            <person name="Hall N."/>
            <person name="Watson M."/>
            <person name="Adriaenssens E.M."/>
            <person name="Foster-Nyarko E."/>
            <person name="Jarju S."/>
            <person name="Secka A."/>
            <person name="Antonio M."/>
            <person name="Oren A."/>
            <person name="Chaudhuri R.R."/>
            <person name="La Ragione R."/>
            <person name="Hildebrand F."/>
            <person name="Pallen M.J."/>
        </authorList>
    </citation>
    <scope>NUCLEOTIDE SEQUENCE</scope>
    <source>
        <strain evidence="2">ChiW25-3613</strain>
    </source>
</reference>
<dbReference type="Gene3D" id="1.25.40.340">
    <property type="match status" value="1"/>
</dbReference>
<proteinExistence type="predicted"/>
<dbReference type="InterPro" id="IPR050270">
    <property type="entry name" value="DegV_domain_contain"/>
</dbReference>
<dbReference type="InterPro" id="IPR036117">
    <property type="entry name" value="DhaL_dom_sf"/>
</dbReference>
<dbReference type="Pfam" id="PF02734">
    <property type="entry name" value="Dak2"/>
    <property type="match status" value="1"/>
</dbReference>
<dbReference type="InterPro" id="IPR033470">
    <property type="entry name" value="FakA-like_C"/>
</dbReference>
<dbReference type="GO" id="GO:0004371">
    <property type="term" value="F:glycerone kinase activity"/>
    <property type="evidence" value="ECO:0007669"/>
    <property type="project" value="InterPro"/>
</dbReference>
<dbReference type="NCBIfam" id="TIGR03599">
    <property type="entry name" value="YloV"/>
    <property type="match status" value="1"/>
</dbReference>
<name>A0A9D1AIA4_9FIRM</name>
<dbReference type="GO" id="GO:0006071">
    <property type="term" value="P:glycerol metabolic process"/>
    <property type="evidence" value="ECO:0007669"/>
    <property type="project" value="InterPro"/>
</dbReference>
<evidence type="ECO:0000259" key="1">
    <source>
        <dbReference type="PROSITE" id="PS51480"/>
    </source>
</evidence>
<reference evidence="2" key="1">
    <citation type="submission" date="2020-10" db="EMBL/GenBank/DDBJ databases">
        <authorList>
            <person name="Gilroy R."/>
        </authorList>
    </citation>
    <scope>NUCLEOTIDE SEQUENCE</scope>
    <source>
        <strain evidence="2">ChiW25-3613</strain>
    </source>
</reference>
<evidence type="ECO:0000313" key="3">
    <source>
        <dbReference type="Proteomes" id="UP000824179"/>
    </source>
</evidence>
<dbReference type="InterPro" id="IPR048394">
    <property type="entry name" value="FakA-like_M"/>
</dbReference>
<protein>
    <submittedName>
        <fullName evidence="2">DAK2 domain-containing protein</fullName>
    </submittedName>
</protein>
<dbReference type="Proteomes" id="UP000824179">
    <property type="component" value="Unassembled WGS sequence"/>
</dbReference>